<evidence type="ECO:0000256" key="1">
    <source>
        <dbReference type="SAM" id="Phobius"/>
    </source>
</evidence>
<feature type="transmembrane region" description="Helical" evidence="1">
    <location>
        <begin position="106"/>
        <end position="128"/>
    </location>
</feature>
<keyword evidence="3" id="KW-1185">Reference proteome</keyword>
<feature type="transmembrane region" description="Helical" evidence="1">
    <location>
        <begin position="504"/>
        <end position="526"/>
    </location>
</feature>
<protein>
    <submittedName>
        <fullName evidence="2">Uncharacterized protein</fullName>
    </submittedName>
</protein>
<feature type="transmembrane region" description="Helical" evidence="1">
    <location>
        <begin position="306"/>
        <end position="328"/>
    </location>
</feature>
<dbReference type="Proteomes" id="UP000187209">
    <property type="component" value="Unassembled WGS sequence"/>
</dbReference>
<reference evidence="2 3" key="1">
    <citation type="submission" date="2016-11" db="EMBL/GenBank/DDBJ databases">
        <title>The macronuclear genome of Stentor coeruleus: a giant cell with tiny introns.</title>
        <authorList>
            <person name="Slabodnick M."/>
            <person name="Ruby J.G."/>
            <person name="Reiff S.B."/>
            <person name="Swart E.C."/>
            <person name="Gosai S."/>
            <person name="Prabakaran S."/>
            <person name="Witkowska E."/>
            <person name="Larue G.E."/>
            <person name="Fisher S."/>
            <person name="Freeman R.M."/>
            <person name="Gunawardena J."/>
            <person name="Chu W."/>
            <person name="Stover N.A."/>
            <person name="Gregory B.D."/>
            <person name="Nowacki M."/>
            <person name="Derisi J."/>
            <person name="Roy S.W."/>
            <person name="Marshall W.F."/>
            <person name="Sood P."/>
        </authorList>
    </citation>
    <scope>NUCLEOTIDE SEQUENCE [LARGE SCALE GENOMIC DNA]</scope>
    <source>
        <strain evidence="2">WM001</strain>
    </source>
</reference>
<feature type="transmembrane region" description="Helical" evidence="1">
    <location>
        <begin position="1027"/>
        <end position="1050"/>
    </location>
</feature>
<feature type="transmembrane region" description="Helical" evidence="1">
    <location>
        <begin position="1112"/>
        <end position="1135"/>
    </location>
</feature>
<keyword evidence="1" id="KW-0812">Transmembrane</keyword>
<feature type="transmembrane region" description="Helical" evidence="1">
    <location>
        <begin position="46"/>
        <end position="69"/>
    </location>
</feature>
<comment type="caution">
    <text evidence="2">The sequence shown here is derived from an EMBL/GenBank/DDBJ whole genome shotgun (WGS) entry which is preliminary data.</text>
</comment>
<feature type="transmembrane region" description="Helical" evidence="1">
    <location>
        <begin position="229"/>
        <end position="247"/>
    </location>
</feature>
<feature type="transmembrane region" description="Helical" evidence="1">
    <location>
        <begin position="282"/>
        <end position="300"/>
    </location>
</feature>
<evidence type="ECO:0000313" key="2">
    <source>
        <dbReference type="EMBL" id="OMJ89575.1"/>
    </source>
</evidence>
<dbReference type="EMBL" id="MPUH01000123">
    <property type="protein sequence ID" value="OMJ89575.1"/>
    <property type="molecule type" value="Genomic_DNA"/>
</dbReference>
<proteinExistence type="predicted"/>
<organism evidence="2 3">
    <name type="scientific">Stentor coeruleus</name>
    <dbReference type="NCBI Taxonomy" id="5963"/>
    <lineage>
        <taxon>Eukaryota</taxon>
        <taxon>Sar</taxon>
        <taxon>Alveolata</taxon>
        <taxon>Ciliophora</taxon>
        <taxon>Postciliodesmatophora</taxon>
        <taxon>Heterotrichea</taxon>
        <taxon>Heterotrichida</taxon>
        <taxon>Stentoridae</taxon>
        <taxon>Stentor</taxon>
    </lineage>
</organism>
<sequence length="1363" mass="158573">MLDQANRRESECFLLNLKAKSPRWKKAAFMILSSVYACHSSEKPSLLYVIVFYVQNFVVLIQVASIIWIRNVPIHEWNNYEKLWSILEYSRFDALCVETGLIQSCIYGTFAFCSSFVITLSILILFSVTKKTIPKNLAFVVSKLLILADIGNNSLFLLLLMTLKYSWLSRMPNEYNKKVSLDQGSFGIFMSLLSIVIIFFLCYCNTSFSYDCKHIKAKYSLNAKSTSSIKKVTILTNYLSLLLYSLISDNFLIYRAMLLILHSISASILCFYLPFYTIKGNFIHSIIHMFFVVSCFLNIIGYFVHSILFCLLGLILLFPISAVLWYYVMKYNLNRIKSTEIKTIDNLKMFELIIREKLIEPNPESIAETLKIFNDFSKQNTFSKSKLFAIWFSSFYFYTCSNESLALIKLNSKTITGSSLEEDYQEYILKIEINKAIIKLPEYQLINKLRKFEKLKKLDKKTLLSAFTFLRNINLRAPKEPNLEGLVFDFKKNLSKLMTLNSKLTIIFSDSIMLLNFYSTFVNFILGDRDKALGLNIRKDNLIKYQKFKDTRQTIVFSEENPLLLVDKTGKIIYSNIHIQKLFKVSSVYFSERYVHSIFPESLDFFSQKHLASFEEEILENNKYLDAQIGLIDSKSYWIESSVTILLISLSFPLFMITCKPLKYHRQSVVIDKNGIILERTKGFKKYIKENIEDVKGFNVEEILNLSIKDLKRNKTEKIMIDDKIVFAMYTKLSIYGCTLRVVSIYNDEESFSENLQEKEIKLFSENFDFSEKQNVYMENTSSSKINEETRLFESKPENEKSQSSTYSIAYMKKINQLGNQCTKSIRFFKIILILSVIITQITIVILSNMSFLIFAKLSINKQLSQRAINILGETKYLLTSLGDLSGMAYISYSLGSLSDIPLTISQFNQAYNKLYNLTYYYKQYSDIWSNCLDSEVLFSQRIPVIIIQNKTARYEYLTMYNYILKTLQIANLFYDEVINETYNINEYVLFLEYNAFGKASKYLHNELGNIMKCEQSKVEELNENKIMLIVLGFGILAVSGGMMLPFIFYTQKKMNLLWNQIKKTAVEDSIGFKKLCAERLKYYHKTHNYSVAKITQNQKARVLLFSYTYKYVWRILSLIILGSSYYIISNFYFYENFQFLLDKKPDIIYNLVTARVRVATLNFIDRNYLMHNLHLDIIGISPEYVPINPDYLSYHIETSEKLKYSMNQFALLKYGEIRTKKVFDLLFTEVQNTTNILRTGVYPAIFCNIIESYYIVLSRNPMIYPIIVVYLGNIAQIGKTLEVLIDEAQSWSEIIIMRYLNLYLSFALGFSVLMFMLYAAVYYPFLLTQGKKVKALEHIAEVVVVSNISNSNNSGGLNKGKK</sequence>
<feature type="transmembrane region" description="Helical" evidence="1">
    <location>
        <begin position="140"/>
        <end position="166"/>
    </location>
</feature>
<evidence type="ECO:0000313" key="3">
    <source>
        <dbReference type="Proteomes" id="UP000187209"/>
    </source>
</evidence>
<feature type="transmembrane region" description="Helical" evidence="1">
    <location>
        <begin position="831"/>
        <end position="856"/>
    </location>
</feature>
<dbReference type="OrthoDB" id="327122at2759"/>
<feature type="transmembrane region" description="Helical" evidence="1">
    <location>
        <begin position="253"/>
        <end position="275"/>
    </location>
</feature>
<gene>
    <name evidence="2" type="ORF">SteCoe_8281</name>
</gene>
<feature type="transmembrane region" description="Helical" evidence="1">
    <location>
        <begin position="1303"/>
        <end position="1326"/>
    </location>
</feature>
<feature type="transmembrane region" description="Helical" evidence="1">
    <location>
        <begin position="186"/>
        <end position="208"/>
    </location>
</feature>
<keyword evidence="1" id="KW-1133">Transmembrane helix</keyword>
<accession>A0A1R2CKT4</accession>
<name>A0A1R2CKT4_9CILI</name>
<keyword evidence="1" id="KW-0472">Membrane</keyword>